<accession>C3PIF9</accession>
<dbReference type="STRING" id="548476.cauri_2020"/>
<name>C3PIF9_CORA7</name>
<dbReference type="Proteomes" id="UP000002077">
    <property type="component" value="Chromosome"/>
</dbReference>
<organism evidence="1 2">
    <name type="scientific">Corynebacterium aurimucosum (strain ATCC 700975 / DSM 44827 / CIP 107346 / CN-1)</name>
    <name type="common">Corynebacterium nigricans</name>
    <dbReference type="NCBI Taxonomy" id="548476"/>
    <lineage>
        <taxon>Bacteria</taxon>
        <taxon>Bacillati</taxon>
        <taxon>Actinomycetota</taxon>
        <taxon>Actinomycetes</taxon>
        <taxon>Mycobacteriales</taxon>
        <taxon>Corynebacteriaceae</taxon>
        <taxon>Corynebacterium</taxon>
    </lineage>
</organism>
<evidence type="ECO:0000313" key="1">
    <source>
        <dbReference type="EMBL" id="ACP33613.1"/>
    </source>
</evidence>
<dbReference type="RefSeq" id="WP_010191022.1">
    <property type="nucleotide sequence ID" value="NC_012590.1"/>
</dbReference>
<dbReference type="KEGG" id="car:cauri_2020"/>
<dbReference type="EMBL" id="CP001601">
    <property type="protein sequence ID" value="ACP33613.1"/>
    <property type="molecule type" value="Genomic_DNA"/>
</dbReference>
<protein>
    <submittedName>
        <fullName evidence="1">Uncharacterized protein</fullName>
    </submittedName>
</protein>
<keyword evidence="2" id="KW-1185">Reference proteome</keyword>
<proteinExistence type="predicted"/>
<reference evidence="1 2" key="1">
    <citation type="journal article" date="2010" name="BMC Genomics">
        <title>Complete genome sequence and lifestyle of black-pigmented Corynebacterium aurimucosum ATCC 700975 (formerly C. nigricans CN-1) isolated from a vaginal swab of a woman with spontaneous abortion.</title>
        <authorList>
            <person name="Trost E."/>
            <person name="Gotker S."/>
            <person name="Schneider J."/>
            <person name="Schneiker-Bekel S."/>
            <person name="Szczepanowski R."/>
            <person name="Tilker A."/>
            <person name="Viehoever P."/>
            <person name="Arnold W."/>
            <person name="Bekel T."/>
            <person name="Blom J."/>
            <person name="Gartemann K.H."/>
            <person name="Linke B."/>
            <person name="Goesmann A."/>
            <person name="Puhler A."/>
            <person name="Shukla S.K."/>
            <person name="Tauch A."/>
        </authorList>
    </citation>
    <scope>NUCLEOTIDE SEQUENCE [LARGE SCALE GENOMIC DNA]</scope>
    <source>
        <strain evidence="2">ATCC 700975 / DSM 44827 / CIP 107346 / CN-1</strain>
    </source>
</reference>
<sequence length="97" mass="11126">MDLVEVTHEYIASVKVTTQTYDLYRDVFIYDNGEQRPCYTLRSPKDESKYWAGRNLTSTDNSAAGTYMFATVMGPPIKRQGNIVKFFIAGDMIERVK</sequence>
<dbReference type="GeneID" id="31924666"/>
<dbReference type="HOGENOM" id="CLU_2341970_0_0_11"/>
<gene>
    <name evidence="1" type="ordered locus">cauri_2020</name>
</gene>
<dbReference type="AlphaFoldDB" id="C3PIF9"/>
<evidence type="ECO:0000313" key="2">
    <source>
        <dbReference type="Proteomes" id="UP000002077"/>
    </source>
</evidence>